<evidence type="ECO:0000256" key="6">
    <source>
        <dbReference type="ARBA" id="ARBA00022642"/>
    </source>
</evidence>
<evidence type="ECO:0000256" key="7">
    <source>
        <dbReference type="ARBA" id="ARBA00022679"/>
    </source>
</evidence>
<name>A0A918TIC5_9BACT</name>
<dbReference type="PIRSF" id="PIRSF000484">
    <property type="entry name" value="NAPRT"/>
    <property type="match status" value="1"/>
</dbReference>
<evidence type="ECO:0000256" key="8">
    <source>
        <dbReference type="ARBA" id="ARBA00048668"/>
    </source>
</evidence>
<dbReference type="GO" id="GO:0004516">
    <property type="term" value="F:nicotinate phosphoribosyltransferase activity"/>
    <property type="evidence" value="ECO:0007669"/>
    <property type="project" value="UniProtKB-UniRule"/>
</dbReference>
<evidence type="ECO:0000259" key="10">
    <source>
        <dbReference type="Pfam" id="PF04095"/>
    </source>
</evidence>
<dbReference type="EC" id="6.3.4.21" evidence="3 9"/>
<keyword evidence="7 9" id="KW-0808">Transferase</keyword>
<evidence type="ECO:0000256" key="1">
    <source>
        <dbReference type="ARBA" id="ARBA00004952"/>
    </source>
</evidence>
<evidence type="ECO:0000256" key="5">
    <source>
        <dbReference type="ARBA" id="ARBA00022598"/>
    </source>
</evidence>
<dbReference type="Gene3D" id="3.20.20.70">
    <property type="entry name" value="Aldolase class I"/>
    <property type="match status" value="1"/>
</dbReference>
<dbReference type="SUPFAM" id="SSF51690">
    <property type="entry name" value="Nicotinate/Quinolinate PRTase C-terminal domain-like"/>
    <property type="match status" value="1"/>
</dbReference>
<dbReference type="PANTHER" id="PTHR11098">
    <property type="entry name" value="NICOTINATE PHOSPHORIBOSYLTRANSFERASE"/>
    <property type="match status" value="1"/>
</dbReference>
<evidence type="ECO:0000256" key="9">
    <source>
        <dbReference type="RuleBase" id="RU365100"/>
    </source>
</evidence>
<evidence type="ECO:0000256" key="4">
    <source>
        <dbReference type="ARBA" id="ARBA00022553"/>
    </source>
</evidence>
<dbReference type="InterPro" id="IPR040727">
    <property type="entry name" value="NAPRTase_N"/>
</dbReference>
<dbReference type="InterPro" id="IPR036068">
    <property type="entry name" value="Nicotinate_pribotase-like_C"/>
</dbReference>
<evidence type="ECO:0000313" key="13">
    <source>
        <dbReference type="Proteomes" id="UP000644507"/>
    </source>
</evidence>
<comment type="caution">
    <text evidence="12">The sequence shown here is derived from an EMBL/GenBank/DDBJ whole genome shotgun (WGS) entry which is preliminary data.</text>
</comment>
<dbReference type="GO" id="GO:0034355">
    <property type="term" value="P:NAD+ biosynthetic process via the salvage pathway"/>
    <property type="evidence" value="ECO:0007669"/>
    <property type="project" value="UniProtKB-ARBA"/>
</dbReference>
<dbReference type="FunFam" id="3.20.20.70:FF:000076">
    <property type="entry name" value="Nicotinate phosphoribosyltransferase"/>
    <property type="match status" value="1"/>
</dbReference>
<dbReference type="PANTHER" id="PTHR11098:SF1">
    <property type="entry name" value="NICOTINATE PHOSPHORIBOSYLTRANSFERASE"/>
    <property type="match status" value="1"/>
</dbReference>
<dbReference type="Gene3D" id="3.20.140.10">
    <property type="entry name" value="nicotinate phosphoribosyltransferase"/>
    <property type="match status" value="2"/>
</dbReference>
<evidence type="ECO:0000259" key="11">
    <source>
        <dbReference type="Pfam" id="PF17767"/>
    </source>
</evidence>
<feature type="domain" description="Nicotinate phosphoribosyltransferase N-terminal" evidence="11">
    <location>
        <begin position="5"/>
        <end position="135"/>
    </location>
</feature>
<sequence>MQTPLLTDLYQLTMGQAYWHHNRHNQEAVFHLFFRRAPFGESAAIVAGIEPAVEFLTNLKFEKEDLAYLATLRGNNDEPLFAPEYLEALRNLDWRLTVKALPEGSLALANMPVLQVRGPILQCQLVETALLNIINFQTLIATQAARICEAAEGDTVLEFGLRRAQGPDGGVSASRAAYLGGCHATSNVLAGQLFGIPVKGTHAHSWVMSFRDESEAFQAYAEAMPNNTTLLVDTFDTIEGVKKAIVVAKELRKTGHQFAGIRLDSGELGPLSIAARALLDAAGFPEARIVASNDLDVETISELKRAGAKIDTWGVGTKLVTAYEQPALGGVFKLGAIQEEETWRYAIKLSEDPIKVSNPGCLNATRQGRKVTLFNELEETHENTLLEEILLYGRRVAEPLPLEKIRKRALASWADYRQNPLTLERSPRLEQTRAELMAPHLKPQPTLALTP</sequence>
<comment type="catalytic activity">
    <reaction evidence="8 9">
        <text>5-phospho-alpha-D-ribose 1-diphosphate + nicotinate + ATP + H2O = nicotinate beta-D-ribonucleotide + ADP + phosphate + diphosphate</text>
        <dbReference type="Rhea" id="RHEA:36163"/>
        <dbReference type="ChEBI" id="CHEBI:15377"/>
        <dbReference type="ChEBI" id="CHEBI:30616"/>
        <dbReference type="ChEBI" id="CHEBI:32544"/>
        <dbReference type="ChEBI" id="CHEBI:33019"/>
        <dbReference type="ChEBI" id="CHEBI:43474"/>
        <dbReference type="ChEBI" id="CHEBI:57502"/>
        <dbReference type="ChEBI" id="CHEBI:58017"/>
        <dbReference type="ChEBI" id="CHEBI:456216"/>
        <dbReference type="EC" id="6.3.4.21"/>
    </reaction>
</comment>
<keyword evidence="6 9" id="KW-0662">Pyridine nucleotide biosynthesis</keyword>
<keyword evidence="5 9" id="KW-0436">Ligase</keyword>
<gene>
    <name evidence="12" type="ORF">GCM10007100_12900</name>
</gene>
<dbReference type="EMBL" id="BMXI01000004">
    <property type="protein sequence ID" value="GHC48441.1"/>
    <property type="molecule type" value="Genomic_DNA"/>
</dbReference>
<keyword evidence="4" id="KW-0597">Phosphoprotein</keyword>
<comment type="similarity">
    <text evidence="2 9">Belongs to the NAPRTase family.</text>
</comment>
<dbReference type="Pfam" id="PF17767">
    <property type="entry name" value="NAPRTase_N"/>
    <property type="match status" value="1"/>
</dbReference>
<dbReference type="NCBIfam" id="NF006695">
    <property type="entry name" value="PRK09243.1-2"/>
    <property type="match status" value="1"/>
</dbReference>
<dbReference type="RefSeq" id="WP_189568515.1">
    <property type="nucleotide sequence ID" value="NZ_BMXI01000004.1"/>
</dbReference>
<reference evidence="12" key="2">
    <citation type="submission" date="2020-09" db="EMBL/GenBank/DDBJ databases">
        <authorList>
            <person name="Sun Q."/>
            <person name="Kim S."/>
        </authorList>
    </citation>
    <scope>NUCLEOTIDE SEQUENCE</scope>
    <source>
        <strain evidence="12">KCTC 12988</strain>
    </source>
</reference>
<evidence type="ECO:0000313" key="12">
    <source>
        <dbReference type="EMBL" id="GHC48441.1"/>
    </source>
</evidence>
<dbReference type="NCBIfam" id="TIGR01513">
    <property type="entry name" value="NAPRTase_put"/>
    <property type="match status" value="1"/>
</dbReference>
<comment type="pathway">
    <text evidence="1 9">Cofactor biosynthesis; NAD(+) biosynthesis; nicotinate D-ribonucleotide from nicotinate: step 1/1.</text>
</comment>
<comment type="PTM">
    <text evidence="9">Transiently phosphorylated on a His residue during the reaction cycle. Phosphorylation strongly increases the affinity for substrates and increases the rate of nicotinate D-ribonucleotide production. Dephosphorylation regenerates the low-affinity form of the enzyme, leading to product release.</text>
</comment>
<dbReference type="GO" id="GO:0047280">
    <property type="term" value="F:nicotinamide phosphoribosyltransferase activity"/>
    <property type="evidence" value="ECO:0007669"/>
    <property type="project" value="UniProtKB-ARBA"/>
</dbReference>
<organism evidence="12 13">
    <name type="scientific">Roseibacillus persicicus</name>
    <dbReference type="NCBI Taxonomy" id="454148"/>
    <lineage>
        <taxon>Bacteria</taxon>
        <taxon>Pseudomonadati</taxon>
        <taxon>Verrucomicrobiota</taxon>
        <taxon>Verrucomicrobiia</taxon>
        <taxon>Verrucomicrobiales</taxon>
        <taxon>Verrucomicrobiaceae</taxon>
        <taxon>Roseibacillus</taxon>
    </lineage>
</organism>
<accession>A0A918TIC5</accession>
<evidence type="ECO:0000256" key="2">
    <source>
        <dbReference type="ARBA" id="ARBA00010897"/>
    </source>
</evidence>
<dbReference type="Pfam" id="PF04095">
    <property type="entry name" value="NAPRTase"/>
    <property type="match status" value="1"/>
</dbReference>
<proteinExistence type="inferred from homology"/>
<dbReference type="InterPro" id="IPR041525">
    <property type="entry name" value="N/Namide_PRibTrfase"/>
</dbReference>
<comment type="function">
    <text evidence="9">Catalyzes the first step in the biosynthesis of NAD from nicotinic acid, the ATP-dependent synthesis of beta-nicotinate D-ribonucleotide from nicotinate and 5-phospho-D-ribose 1-phosphate.</text>
</comment>
<dbReference type="InterPro" id="IPR007229">
    <property type="entry name" value="Nic_PRibTrfase-Fam"/>
</dbReference>
<protein>
    <recommendedName>
        <fullName evidence="3 9">Nicotinate phosphoribosyltransferase</fullName>
        <ecNumber evidence="3 9">6.3.4.21</ecNumber>
    </recommendedName>
</protein>
<reference evidence="12" key="1">
    <citation type="journal article" date="2014" name="Int. J. Syst. Evol. Microbiol.">
        <title>Complete genome sequence of Corynebacterium casei LMG S-19264T (=DSM 44701T), isolated from a smear-ripened cheese.</title>
        <authorList>
            <consortium name="US DOE Joint Genome Institute (JGI-PGF)"/>
            <person name="Walter F."/>
            <person name="Albersmeier A."/>
            <person name="Kalinowski J."/>
            <person name="Ruckert C."/>
        </authorList>
    </citation>
    <scope>NUCLEOTIDE SEQUENCE</scope>
    <source>
        <strain evidence="12">KCTC 12988</strain>
    </source>
</reference>
<dbReference type="CDD" id="cd01570">
    <property type="entry name" value="NAPRTase_A"/>
    <property type="match status" value="1"/>
</dbReference>
<evidence type="ECO:0000256" key="3">
    <source>
        <dbReference type="ARBA" id="ARBA00013236"/>
    </source>
</evidence>
<dbReference type="Proteomes" id="UP000644507">
    <property type="component" value="Unassembled WGS sequence"/>
</dbReference>
<dbReference type="GO" id="GO:0005829">
    <property type="term" value="C:cytosol"/>
    <property type="evidence" value="ECO:0007669"/>
    <property type="project" value="TreeGrafter"/>
</dbReference>
<dbReference type="SUPFAM" id="SSF54675">
    <property type="entry name" value="Nicotinate/Quinolinate PRTase N-terminal domain-like"/>
    <property type="match status" value="1"/>
</dbReference>
<dbReference type="InterPro" id="IPR013785">
    <property type="entry name" value="Aldolase_TIM"/>
</dbReference>
<keyword evidence="13" id="KW-1185">Reference proteome</keyword>
<dbReference type="InterPro" id="IPR006405">
    <property type="entry name" value="Nic_PRibTrfase_pncB"/>
</dbReference>
<dbReference type="AlphaFoldDB" id="A0A918TIC5"/>
<dbReference type="NCBIfam" id="NF009131">
    <property type="entry name" value="PRK12484.1"/>
    <property type="match status" value="1"/>
</dbReference>
<feature type="domain" description="Nicotinate/nicotinamide phosphoribosyltransferase" evidence="10">
    <location>
        <begin position="158"/>
        <end position="343"/>
    </location>
</feature>